<protein>
    <submittedName>
        <fullName evidence="2">Uncharacterized protein</fullName>
    </submittedName>
</protein>
<keyword evidence="3" id="KW-1185">Reference proteome</keyword>
<comment type="caution">
    <text evidence="2">The sequence shown here is derived from an EMBL/GenBank/DDBJ whole genome shotgun (WGS) entry which is preliminary data.</text>
</comment>
<evidence type="ECO:0000313" key="2">
    <source>
        <dbReference type="EMBL" id="GBP38588.1"/>
    </source>
</evidence>
<evidence type="ECO:0000256" key="1">
    <source>
        <dbReference type="SAM" id="MobiDB-lite"/>
    </source>
</evidence>
<proteinExistence type="predicted"/>
<evidence type="ECO:0000313" key="3">
    <source>
        <dbReference type="Proteomes" id="UP000299102"/>
    </source>
</evidence>
<accession>A0A4C1VHJ6</accession>
<dbReference type="Proteomes" id="UP000299102">
    <property type="component" value="Unassembled WGS sequence"/>
</dbReference>
<dbReference type="EMBL" id="BGZK01000351">
    <property type="protein sequence ID" value="GBP38588.1"/>
    <property type="molecule type" value="Genomic_DNA"/>
</dbReference>
<reference evidence="2 3" key="1">
    <citation type="journal article" date="2019" name="Commun. Biol.">
        <title>The bagworm genome reveals a unique fibroin gene that provides high tensile strength.</title>
        <authorList>
            <person name="Kono N."/>
            <person name="Nakamura H."/>
            <person name="Ohtoshi R."/>
            <person name="Tomita M."/>
            <person name="Numata K."/>
            <person name="Arakawa K."/>
        </authorList>
    </citation>
    <scope>NUCLEOTIDE SEQUENCE [LARGE SCALE GENOMIC DNA]</scope>
</reference>
<name>A0A4C1VHJ6_EUMVA</name>
<sequence length="115" mass="12635">MTVPKIIAQLSVDNNVTEQLLCYRNYKIHDGNTSMADGQPDHVELLLMINLYPYNYSRVVGGQGFDHGILSSAVPAAMDHSLFGMKHSPTAMRSLDRQGGSAREQTPHFLGPVHG</sequence>
<dbReference type="AlphaFoldDB" id="A0A4C1VHJ6"/>
<feature type="region of interest" description="Disordered" evidence="1">
    <location>
        <begin position="94"/>
        <end position="115"/>
    </location>
</feature>
<gene>
    <name evidence="2" type="ORF">EVAR_96190_1</name>
</gene>
<organism evidence="2 3">
    <name type="scientific">Eumeta variegata</name>
    <name type="common">Bagworm moth</name>
    <name type="synonym">Eumeta japonica</name>
    <dbReference type="NCBI Taxonomy" id="151549"/>
    <lineage>
        <taxon>Eukaryota</taxon>
        <taxon>Metazoa</taxon>
        <taxon>Ecdysozoa</taxon>
        <taxon>Arthropoda</taxon>
        <taxon>Hexapoda</taxon>
        <taxon>Insecta</taxon>
        <taxon>Pterygota</taxon>
        <taxon>Neoptera</taxon>
        <taxon>Endopterygota</taxon>
        <taxon>Lepidoptera</taxon>
        <taxon>Glossata</taxon>
        <taxon>Ditrysia</taxon>
        <taxon>Tineoidea</taxon>
        <taxon>Psychidae</taxon>
        <taxon>Oiketicinae</taxon>
        <taxon>Eumeta</taxon>
    </lineage>
</organism>